<evidence type="ECO:0000313" key="3">
    <source>
        <dbReference type="Proteomes" id="UP000527324"/>
    </source>
</evidence>
<dbReference type="RefSeq" id="WP_224764328.1">
    <property type="nucleotide sequence ID" value="NZ_CAJFZW010000013.1"/>
</dbReference>
<evidence type="ECO:0008006" key="4">
    <source>
        <dbReference type="Google" id="ProtNLM"/>
    </source>
</evidence>
<feature type="transmembrane region" description="Helical" evidence="1">
    <location>
        <begin position="59"/>
        <end position="80"/>
    </location>
</feature>
<accession>A0A7W9C800</accession>
<keyword evidence="3" id="KW-1185">Reference proteome</keyword>
<keyword evidence="1" id="KW-1133">Transmembrane helix</keyword>
<proteinExistence type="predicted"/>
<dbReference type="AlphaFoldDB" id="A0A7W9C800"/>
<dbReference type="Proteomes" id="UP000527324">
    <property type="component" value="Unassembled WGS sequence"/>
</dbReference>
<reference evidence="2 3" key="1">
    <citation type="submission" date="2020-08" db="EMBL/GenBank/DDBJ databases">
        <title>Genomic Encyclopedia of Type Strains, Phase IV (KMG-IV): sequencing the most valuable type-strain genomes for metagenomic binning, comparative biology and taxonomic classification.</title>
        <authorList>
            <person name="Goeker M."/>
        </authorList>
    </citation>
    <scope>NUCLEOTIDE SEQUENCE [LARGE SCALE GENOMIC DNA]</scope>
    <source>
        <strain evidence="2 3">DSM 4731</strain>
    </source>
</reference>
<keyword evidence="1" id="KW-0472">Membrane</keyword>
<organism evidence="2 3">
    <name type="scientific">Brevundimonas aurantiaca</name>
    <dbReference type="NCBI Taxonomy" id="74316"/>
    <lineage>
        <taxon>Bacteria</taxon>
        <taxon>Pseudomonadati</taxon>
        <taxon>Pseudomonadota</taxon>
        <taxon>Alphaproteobacteria</taxon>
        <taxon>Caulobacterales</taxon>
        <taxon>Caulobacteraceae</taxon>
        <taxon>Brevundimonas</taxon>
    </lineage>
</organism>
<comment type="caution">
    <text evidence="2">The sequence shown here is derived from an EMBL/GenBank/DDBJ whole genome shotgun (WGS) entry which is preliminary data.</text>
</comment>
<evidence type="ECO:0000313" key="2">
    <source>
        <dbReference type="EMBL" id="MBB5740707.1"/>
    </source>
</evidence>
<feature type="transmembrane region" description="Helical" evidence="1">
    <location>
        <begin position="6"/>
        <end position="25"/>
    </location>
</feature>
<feature type="transmembrane region" description="Helical" evidence="1">
    <location>
        <begin position="32"/>
        <end position="53"/>
    </location>
</feature>
<protein>
    <recommendedName>
        <fullName evidence="4">Transglycosylase</fullName>
    </recommendedName>
</protein>
<gene>
    <name evidence="2" type="ORF">GGQ93_002436</name>
</gene>
<name>A0A7W9C800_9CAUL</name>
<dbReference type="EMBL" id="JACHOQ010000006">
    <property type="protein sequence ID" value="MBB5740707.1"/>
    <property type="molecule type" value="Genomic_DNA"/>
</dbReference>
<sequence>MLQYADIGAALLGGLLLAWVADLLTGRRGFGGASLVSGVGLACGWFLAVRVFAVSTLDSWVWVPWALTGSVVCLATFFLFRNKR</sequence>
<keyword evidence="1" id="KW-0812">Transmembrane</keyword>
<evidence type="ECO:0000256" key="1">
    <source>
        <dbReference type="SAM" id="Phobius"/>
    </source>
</evidence>